<dbReference type="Gene3D" id="3.40.50.200">
    <property type="entry name" value="Peptidase S8/S53 domain"/>
    <property type="match status" value="1"/>
</dbReference>
<dbReference type="InterPro" id="IPR051048">
    <property type="entry name" value="Peptidase_S8/S53_subtilisin"/>
</dbReference>
<evidence type="ECO:0000259" key="7">
    <source>
        <dbReference type="Pfam" id="PF00082"/>
    </source>
</evidence>
<dbReference type="PROSITE" id="PS51892">
    <property type="entry name" value="SUBTILASE"/>
    <property type="match status" value="1"/>
</dbReference>
<keyword evidence="2 5" id="KW-0645">Protease</keyword>
<reference evidence="8 9" key="1">
    <citation type="submission" date="2022-11" db="EMBL/GenBank/DDBJ databases">
        <title>Minimal conservation of predation-associated metabolite biosynthetic gene clusters underscores biosynthetic potential of Myxococcota including descriptions for ten novel species: Archangium lansinium sp. nov., Myxococcus landrumus sp. nov., Nannocystis bai.</title>
        <authorList>
            <person name="Ahearne A."/>
            <person name="Stevens C."/>
            <person name="Dowd S."/>
        </authorList>
    </citation>
    <scope>NUCLEOTIDE SEQUENCE [LARGE SCALE GENOMIC DNA]</scope>
    <source>
        <strain evidence="8 9">NCWAL01</strain>
    </source>
</reference>
<feature type="region of interest" description="Disordered" evidence="6">
    <location>
        <begin position="545"/>
        <end position="589"/>
    </location>
</feature>
<dbReference type="SUPFAM" id="SSF49265">
    <property type="entry name" value="Fibronectin type III"/>
    <property type="match status" value="1"/>
</dbReference>
<feature type="active site" description="Charge relay system" evidence="5">
    <location>
        <position position="379"/>
    </location>
</feature>
<dbReference type="Pfam" id="PF20773">
    <property type="entry name" value="InhA-like_MAM"/>
    <property type="match status" value="1"/>
</dbReference>
<evidence type="ECO:0000256" key="6">
    <source>
        <dbReference type="SAM" id="MobiDB-lite"/>
    </source>
</evidence>
<comment type="similarity">
    <text evidence="1 5">Belongs to the peptidase S8 family.</text>
</comment>
<dbReference type="InterPro" id="IPR036116">
    <property type="entry name" value="FN3_sf"/>
</dbReference>
<dbReference type="Pfam" id="PF00082">
    <property type="entry name" value="Peptidase_S8"/>
    <property type="match status" value="1"/>
</dbReference>
<dbReference type="EMBL" id="JAQNDM010000002">
    <property type="protein sequence ID" value="MDC0709761.1"/>
    <property type="molecule type" value="Genomic_DNA"/>
</dbReference>
<proteinExistence type="inferred from homology"/>
<feature type="active site" description="Charge relay system" evidence="5">
    <location>
        <position position="324"/>
    </location>
</feature>
<evidence type="ECO:0000256" key="1">
    <source>
        <dbReference type="ARBA" id="ARBA00011073"/>
    </source>
</evidence>
<feature type="compositionally biased region" description="Acidic residues" evidence="6">
    <location>
        <begin position="1878"/>
        <end position="1887"/>
    </location>
</feature>
<gene>
    <name evidence="8" type="ORF">POL68_14915</name>
</gene>
<dbReference type="SUPFAM" id="SSF49785">
    <property type="entry name" value="Galactose-binding domain-like"/>
    <property type="match status" value="1"/>
</dbReference>
<keyword evidence="3 5" id="KW-0378">Hydrolase</keyword>
<dbReference type="InterPro" id="IPR008979">
    <property type="entry name" value="Galactose-bd-like_sf"/>
</dbReference>
<keyword evidence="9" id="KW-1185">Reference proteome</keyword>
<organism evidence="8 9">
    <name type="scientific">Stigmatella ashevillensis</name>
    <dbReference type="NCBI Taxonomy" id="2995309"/>
    <lineage>
        <taxon>Bacteria</taxon>
        <taxon>Pseudomonadati</taxon>
        <taxon>Myxococcota</taxon>
        <taxon>Myxococcia</taxon>
        <taxon>Myxococcales</taxon>
        <taxon>Cystobacterineae</taxon>
        <taxon>Archangiaceae</taxon>
        <taxon>Stigmatella</taxon>
    </lineage>
</organism>
<accession>A0ABT5D872</accession>
<evidence type="ECO:0000256" key="2">
    <source>
        <dbReference type="ARBA" id="ARBA00022670"/>
    </source>
</evidence>
<dbReference type="PROSITE" id="PS00138">
    <property type="entry name" value="SUBTILASE_SER"/>
    <property type="match status" value="1"/>
</dbReference>
<dbReference type="CDD" id="cd04842">
    <property type="entry name" value="Peptidases_S8_Kp43_protease"/>
    <property type="match status" value="1"/>
</dbReference>
<feature type="active site" description="Charge relay system" evidence="5">
    <location>
        <position position="622"/>
    </location>
</feature>
<name>A0ABT5D872_9BACT</name>
<dbReference type="InterPro" id="IPR017756">
    <property type="entry name" value="TM_Gly-Cys-Arg_CS"/>
</dbReference>
<dbReference type="Gene3D" id="2.60.40.10">
    <property type="entry name" value="Immunoglobulins"/>
    <property type="match status" value="2"/>
</dbReference>
<evidence type="ECO:0000256" key="4">
    <source>
        <dbReference type="ARBA" id="ARBA00022825"/>
    </source>
</evidence>
<keyword evidence="4 5" id="KW-0720">Serine protease</keyword>
<dbReference type="Gene3D" id="2.60.120.380">
    <property type="match status" value="1"/>
</dbReference>
<dbReference type="SUPFAM" id="SSF52743">
    <property type="entry name" value="Subtilisin-like"/>
    <property type="match status" value="1"/>
</dbReference>
<dbReference type="InterPro" id="IPR013783">
    <property type="entry name" value="Ig-like_fold"/>
</dbReference>
<evidence type="ECO:0000256" key="3">
    <source>
        <dbReference type="ARBA" id="ARBA00022801"/>
    </source>
</evidence>
<dbReference type="InterPro" id="IPR000209">
    <property type="entry name" value="Peptidase_S8/S53_dom"/>
</dbReference>
<dbReference type="InterPro" id="IPR034058">
    <property type="entry name" value="TagA/B/C/D_pept_dom"/>
</dbReference>
<dbReference type="Proteomes" id="UP001221838">
    <property type="component" value="Unassembled WGS sequence"/>
</dbReference>
<evidence type="ECO:0000256" key="5">
    <source>
        <dbReference type="PROSITE-ProRule" id="PRU01240"/>
    </source>
</evidence>
<evidence type="ECO:0000313" key="9">
    <source>
        <dbReference type="Proteomes" id="UP001221838"/>
    </source>
</evidence>
<dbReference type="InterPro" id="IPR036852">
    <property type="entry name" value="Peptidase_S8/S53_dom_sf"/>
</dbReference>
<dbReference type="NCBIfam" id="TIGR03382">
    <property type="entry name" value="GC_trans_RRR"/>
    <property type="match status" value="1"/>
</dbReference>
<protein>
    <submittedName>
        <fullName evidence="8">S8 family serine peptidase</fullName>
    </submittedName>
</protein>
<evidence type="ECO:0000313" key="8">
    <source>
        <dbReference type="EMBL" id="MDC0709761.1"/>
    </source>
</evidence>
<sequence>MTKSVTRPLGTGVRARSAKTLGAVWIMAALACEGPGNTTSTHQQAEGYRADASAHKVQISAAQATQLEKSGAKFQVIGDYGSFKLVQADEQTLAALPNTAGVQLRDNYNDILLNAGVINTASAHGQSLRGMRPLASGKGLHIVQFAGPVKPEWYKELEQTGVRVVTYIPNNAYIVYGDAAALSKLDSHVRTARVIQWNSDYLNDFKLDPSVYKSETPTFQVQLVKDAEANEATLGLIRQLQSRGGKIRESQGYVNVMAYLTRQDLFAIAERPDVVSIQPYFTPKKVDERQDMIVAGQLTGNAPTGPGYLAWLQSKGFNTTQIADFGVDVSDSGLDNGTLTPNHFGLYSGGDVSNTSRVAYARLEGSPNSGSTIQGCDGHGTLNSHIVMGYVAQSGAPHADSLGFAYGLGVAPFVKVGSSVVFDPGSFTEPVYEDLQSRAYNDGMRVSSNSWGASSNLYTADAQAYDALVRDAQPEGSAHATPGNQEMVILFAAGNSGSSANTVGTPGTAKNIITVGASENVHPFGGADACDTGDIEADSARDMATFSSRGPTSDGRKKPDIVAPGTHVSGGVAQTEGQRANPPASPLGDANPCFDATGVCAGYNSDFHPAGQEWYSASTGTSHSTPAVAGGAALVRQYFINKAITPPSAAMTKAYLMNSASYMTGTGANDNLFSNNQGMGLMDLGFAFDGTQRLLSDQTAENLFTATGQTRTFEGTISDATKPFRVTLAWTDAPGPTSGSAWKNNLDLTVTVGGKTYNGNVFEKGVSIAGGAVDERNNVESVFLPAGLSGTYTITVTAANINSDGVPANASALDQDFALVAYNSCTDAGEVPTGVTATVSGDNKIDVSWTTNSSASYSIYRATTAGGPYTRLSGATASPYTDTTVSGGTTYYYVVRGVECAESANSNESSVTATGVCTLPPTFAGVSSAANAAAATCGTTVSWAAGSAACGGTLTYNVYRSTTQGFTPSSATRIAEGVTGTSFADTLNLAQGTTYYYVVRAAESGVAASPVEETNTVEKSAAPTGVITPGARFFDDLDSSRPANAAAYWIASATLGNANTINLVSGCHYQSATSAYRFGAATTTCGGTYPISTDATLSLGGNGSVDPAINGFNIDTTATDPKLTFNLWYAFEKDYDGAYLAYSVTAANGPWTAISDAVSTTQPYVSAGGYDGALRSSATTRIWTTQNTGANGSLKAVTVNLKALAGKKVWFAFRFYADNLYNYEGVYVDDVRLNADNIASCTTSTPPPGPAVTYKVTDLPATAQAGSPVTFTVTALDAVGQTATGYTGSASFQSSDAQAVLPAATAFTAGVASGVGITFKTLGKQTVTATDTTSASITGSGSTTVTPGAPAGIVFTVQPVNAGAGVSITPAVKVGLVDAFGNAVTTGTTSITVALGNNPTGATLSGTTTVAAAAGVATFSNLSLDKVGAGYTLTATAAGIEGATATSSAFSVGPGPAAKLAFITQPSNSPVGILAPVQVAVQDKYGNTTTSTANVTIALDANPAGGTLSGTTTVAAVAGVATFSTLKITKIGAGYTLAATSGSLTKAVSNPFNLGAAPPYRALFSVQPSDTTAGTPISPAVQVTLYDEFGNLSTGATTPVSIALASNPSGALLNGVTTVIPVNGVAVFNDLEVDRSGFNFTLVAGASGLYPDTSKGFNVAPGSGSTLTQLVFRSAPSPASIIVAGETLSPVEVELQDANGQIITSGTHTVTLYLGTNPTGALLLGATTASTVNGVAKFDDLSLRKAGTGYTLRASAPTFLSTTSPSFKVLGGAPASYKLALPASVPAGTDVTLTATAYDAYRNVAALYAGAAKVTSTDAAATFPATVQFAEGKASLTVKFATGGLNTITVTDATTDTLSASVQTNTTTTSTGGGDGGGDGDDDDDDSGCSATSGTDASIYLGLLVLAKYALGRKRRGQLAA</sequence>
<dbReference type="PROSITE" id="PS51257">
    <property type="entry name" value="PROKAR_LIPOPROTEIN"/>
    <property type="match status" value="1"/>
</dbReference>
<dbReference type="RefSeq" id="WP_272138594.1">
    <property type="nucleotide sequence ID" value="NZ_JAQNDM010000002.1"/>
</dbReference>
<dbReference type="InterPro" id="IPR023828">
    <property type="entry name" value="Peptidase_S8_Ser-AS"/>
</dbReference>
<feature type="region of interest" description="Disordered" evidence="6">
    <location>
        <begin position="1864"/>
        <end position="1890"/>
    </location>
</feature>
<comment type="caution">
    <text evidence="8">The sequence shown here is derived from an EMBL/GenBank/DDBJ whole genome shotgun (WGS) entry which is preliminary data.</text>
</comment>
<dbReference type="PANTHER" id="PTHR43399">
    <property type="entry name" value="SUBTILISIN-RELATED"/>
    <property type="match status" value="1"/>
</dbReference>
<feature type="domain" description="Peptidase S8/S53" evidence="7">
    <location>
        <begin position="327"/>
        <end position="680"/>
    </location>
</feature>
<dbReference type="PANTHER" id="PTHR43399:SF4">
    <property type="entry name" value="CELL WALL-ASSOCIATED PROTEASE"/>
    <property type="match status" value="1"/>
</dbReference>